<dbReference type="EMBL" id="GG745340">
    <property type="protein sequence ID" value="KNE62666.1"/>
    <property type="molecule type" value="Genomic_DNA"/>
</dbReference>
<dbReference type="AlphaFoldDB" id="A0A0L0SJJ7"/>
<dbReference type="InterPro" id="IPR000504">
    <property type="entry name" value="RRM_dom"/>
</dbReference>
<dbReference type="HAMAP" id="MF_03006">
    <property type="entry name" value="eIF3g"/>
    <property type="match status" value="1"/>
</dbReference>
<dbReference type="SMART" id="SM00360">
    <property type="entry name" value="RRM"/>
    <property type="match status" value="1"/>
</dbReference>
<dbReference type="InterPro" id="IPR012677">
    <property type="entry name" value="Nucleotide-bd_a/b_plait_sf"/>
</dbReference>
<dbReference type="Pfam" id="PF00076">
    <property type="entry name" value="RRM_1"/>
    <property type="match status" value="1"/>
</dbReference>
<dbReference type="Gene3D" id="3.30.70.330">
    <property type="match status" value="1"/>
</dbReference>
<dbReference type="GO" id="GO:0003743">
    <property type="term" value="F:translation initiation factor activity"/>
    <property type="evidence" value="ECO:0007669"/>
    <property type="project" value="UniProtKB-UniRule"/>
</dbReference>
<dbReference type="Pfam" id="PF12353">
    <property type="entry name" value="eIF3g"/>
    <property type="match status" value="1"/>
</dbReference>
<feature type="region of interest" description="Disordered" evidence="7">
    <location>
        <begin position="1"/>
        <end position="21"/>
    </location>
</feature>
<dbReference type="PROSITE" id="PS50102">
    <property type="entry name" value="RRM"/>
    <property type="match status" value="1"/>
</dbReference>
<organism evidence="9 10">
    <name type="scientific">Allomyces macrogynus (strain ATCC 38327)</name>
    <name type="common">Allomyces javanicus var. macrogynus</name>
    <dbReference type="NCBI Taxonomy" id="578462"/>
    <lineage>
        <taxon>Eukaryota</taxon>
        <taxon>Fungi</taxon>
        <taxon>Fungi incertae sedis</taxon>
        <taxon>Blastocladiomycota</taxon>
        <taxon>Blastocladiomycetes</taxon>
        <taxon>Blastocladiales</taxon>
        <taxon>Blastocladiaceae</taxon>
        <taxon>Allomyces</taxon>
    </lineage>
</organism>
<evidence type="ECO:0000256" key="2">
    <source>
        <dbReference type="ARBA" id="ARBA00022540"/>
    </source>
</evidence>
<reference evidence="9 10" key="1">
    <citation type="submission" date="2009-11" db="EMBL/GenBank/DDBJ databases">
        <title>Annotation of Allomyces macrogynus ATCC 38327.</title>
        <authorList>
            <consortium name="The Broad Institute Genome Sequencing Platform"/>
            <person name="Russ C."/>
            <person name="Cuomo C."/>
            <person name="Burger G."/>
            <person name="Gray M.W."/>
            <person name="Holland P.W.H."/>
            <person name="King N."/>
            <person name="Lang F.B.F."/>
            <person name="Roger A.J."/>
            <person name="Ruiz-Trillo I."/>
            <person name="Young S.K."/>
            <person name="Zeng Q."/>
            <person name="Gargeya S."/>
            <person name="Fitzgerald M."/>
            <person name="Haas B."/>
            <person name="Abouelleil A."/>
            <person name="Alvarado L."/>
            <person name="Arachchi H.M."/>
            <person name="Berlin A."/>
            <person name="Chapman S.B."/>
            <person name="Gearin G."/>
            <person name="Goldberg J."/>
            <person name="Griggs A."/>
            <person name="Gujja S."/>
            <person name="Hansen M."/>
            <person name="Heiman D."/>
            <person name="Howarth C."/>
            <person name="Larimer J."/>
            <person name="Lui A."/>
            <person name="MacDonald P.J.P."/>
            <person name="McCowen C."/>
            <person name="Montmayeur A."/>
            <person name="Murphy C."/>
            <person name="Neiman D."/>
            <person name="Pearson M."/>
            <person name="Priest M."/>
            <person name="Roberts A."/>
            <person name="Saif S."/>
            <person name="Shea T."/>
            <person name="Sisk P."/>
            <person name="Stolte C."/>
            <person name="Sykes S."/>
            <person name="Wortman J."/>
            <person name="Nusbaum C."/>
            <person name="Birren B."/>
        </authorList>
    </citation>
    <scope>NUCLEOTIDE SEQUENCE [LARGE SCALE GENOMIC DNA]</scope>
    <source>
        <strain evidence="9 10">ATCC 38327</strain>
    </source>
</reference>
<dbReference type="GO" id="GO:0001732">
    <property type="term" value="P:formation of cytoplasmic translation initiation complex"/>
    <property type="evidence" value="ECO:0007669"/>
    <property type="project" value="UniProtKB-UniRule"/>
</dbReference>
<dbReference type="VEuPathDB" id="FungiDB:AMAG_07859"/>
<dbReference type="SUPFAM" id="SSF54928">
    <property type="entry name" value="RNA-binding domain, RBD"/>
    <property type="match status" value="1"/>
</dbReference>
<dbReference type="InterPro" id="IPR017334">
    <property type="entry name" value="eIF3_g"/>
</dbReference>
<comment type="similarity">
    <text evidence="5">Belongs to the eIF-3 subunit G family.</text>
</comment>
<dbReference type="GO" id="GO:0005852">
    <property type="term" value="C:eukaryotic translation initiation factor 3 complex"/>
    <property type="evidence" value="ECO:0007669"/>
    <property type="project" value="UniProtKB-UniRule"/>
</dbReference>
<evidence type="ECO:0000256" key="1">
    <source>
        <dbReference type="ARBA" id="ARBA00022490"/>
    </source>
</evidence>
<evidence type="ECO:0000256" key="4">
    <source>
        <dbReference type="ARBA" id="ARBA00022917"/>
    </source>
</evidence>
<evidence type="ECO:0000256" key="7">
    <source>
        <dbReference type="SAM" id="MobiDB-lite"/>
    </source>
</evidence>
<protein>
    <recommendedName>
        <fullName evidence="5">Eukaryotic translation initiation factor 3 subunit G</fullName>
        <shortName evidence="5">eIF3g</shortName>
    </recommendedName>
    <alternativeName>
        <fullName evidence="5">Eukaryotic translation initiation factor 3 RNA-binding subunit</fullName>
        <shortName evidence="5">eIF-3 RNA-binding subunit</shortName>
    </alternativeName>
    <alternativeName>
        <fullName evidence="5">Translation initiation factor eIF3 p33 subunit homolog</fullName>
        <shortName evidence="5">eIF3 p33 homolog</shortName>
    </alternativeName>
</protein>
<evidence type="ECO:0000313" key="9">
    <source>
        <dbReference type="EMBL" id="KNE62666.1"/>
    </source>
</evidence>
<dbReference type="eggNOG" id="KOG0122">
    <property type="taxonomic scope" value="Eukaryota"/>
</dbReference>
<dbReference type="STRING" id="578462.A0A0L0SJJ7"/>
<evidence type="ECO:0000256" key="5">
    <source>
        <dbReference type="HAMAP-Rule" id="MF_03006"/>
    </source>
</evidence>
<evidence type="ECO:0000313" key="10">
    <source>
        <dbReference type="Proteomes" id="UP000054350"/>
    </source>
</evidence>
<feature type="domain" description="RRM" evidence="8">
    <location>
        <begin position="196"/>
        <end position="273"/>
    </location>
</feature>
<keyword evidence="10" id="KW-1185">Reference proteome</keyword>
<gene>
    <name evidence="5" type="primary">TIF35</name>
    <name evidence="9" type="ORF">AMAG_07859</name>
</gene>
<reference evidence="10" key="2">
    <citation type="submission" date="2009-11" db="EMBL/GenBank/DDBJ databases">
        <title>The Genome Sequence of Allomyces macrogynus strain ATCC 38327.</title>
        <authorList>
            <consortium name="The Broad Institute Genome Sequencing Platform"/>
            <person name="Russ C."/>
            <person name="Cuomo C."/>
            <person name="Shea T."/>
            <person name="Young S.K."/>
            <person name="Zeng Q."/>
            <person name="Koehrsen M."/>
            <person name="Haas B."/>
            <person name="Borodovsky M."/>
            <person name="Guigo R."/>
            <person name="Alvarado L."/>
            <person name="Berlin A."/>
            <person name="Borenstein D."/>
            <person name="Chen Z."/>
            <person name="Engels R."/>
            <person name="Freedman E."/>
            <person name="Gellesch M."/>
            <person name="Goldberg J."/>
            <person name="Griggs A."/>
            <person name="Gujja S."/>
            <person name="Heiman D."/>
            <person name="Hepburn T."/>
            <person name="Howarth C."/>
            <person name="Jen D."/>
            <person name="Larson L."/>
            <person name="Lewis B."/>
            <person name="Mehta T."/>
            <person name="Park D."/>
            <person name="Pearson M."/>
            <person name="Roberts A."/>
            <person name="Saif S."/>
            <person name="Shenoy N."/>
            <person name="Sisk P."/>
            <person name="Stolte C."/>
            <person name="Sykes S."/>
            <person name="Walk T."/>
            <person name="White J."/>
            <person name="Yandava C."/>
            <person name="Burger G."/>
            <person name="Gray M.W."/>
            <person name="Holland P.W.H."/>
            <person name="King N."/>
            <person name="Lang F.B.F."/>
            <person name="Roger A.J."/>
            <person name="Ruiz-Trillo I."/>
            <person name="Lander E."/>
            <person name="Nusbaum C."/>
        </authorList>
    </citation>
    <scope>NUCLEOTIDE SEQUENCE [LARGE SCALE GENOMIC DNA]</scope>
    <source>
        <strain evidence="10">ATCC 38327</strain>
    </source>
</reference>
<dbReference type="CDD" id="cd12408">
    <property type="entry name" value="RRM_eIF3G_like"/>
    <property type="match status" value="1"/>
</dbReference>
<proteinExistence type="inferred from homology"/>
<dbReference type="OMA" id="ICQGDHF"/>
<comment type="function">
    <text evidence="5">RNA-binding component of the eukaryotic translation initiation factor 3 (eIF-3) complex, which is involved in protein synthesis of a specialized repertoire of mRNAs and, together with other initiation factors, stimulates binding of mRNA and methionyl-tRNAi to the 40S ribosome. The eIF-3 complex specifically targets and initiates translation of a subset of mRNAs involved in cell proliferation. This subunit can bind 18S rRNA.</text>
</comment>
<name>A0A0L0SJJ7_ALLM3</name>
<keyword evidence="1 5" id="KW-0963">Cytoplasm</keyword>
<comment type="subunit">
    <text evidence="5">Component of the eukaryotic translation initiation factor 3 (eIF-3) complex.</text>
</comment>
<dbReference type="OrthoDB" id="639027at2759"/>
<dbReference type="InterPro" id="IPR034240">
    <property type="entry name" value="eIF3G_RRM"/>
</dbReference>
<comment type="subcellular location">
    <subcellularLocation>
        <location evidence="5">Cytoplasm</location>
    </subcellularLocation>
</comment>
<dbReference type="InterPro" id="IPR035979">
    <property type="entry name" value="RBD_domain_sf"/>
</dbReference>
<dbReference type="GO" id="GO:0003723">
    <property type="term" value="F:RNA binding"/>
    <property type="evidence" value="ECO:0007669"/>
    <property type="project" value="UniProtKB-UniRule"/>
</dbReference>
<accession>A0A0L0SJJ7</accession>
<evidence type="ECO:0000256" key="6">
    <source>
        <dbReference type="PROSITE-ProRule" id="PRU00176"/>
    </source>
</evidence>
<feature type="region of interest" description="Disordered" evidence="7">
    <location>
        <begin position="141"/>
        <end position="189"/>
    </location>
</feature>
<keyword evidence="3 6" id="KW-0694">RNA-binding</keyword>
<dbReference type="GO" id="GO:0016282">
    <property type="term" value="C:eukaryotic 43S preinitiation complex"/>
    <property type="evidence" value="ECO:0007669"/>
    <property type="project" value="UniProtKB-UniRule"/>
</dbReference>
<dbReference type="PIRSF" id="PIRSF037949">
    <property type="entry name" value="Transl_init_eIF-3_RNA-bind"/>
    <property type="match status" value="1"/>
</dbReference>
<keyword evidence="2 5" id="KW-0396">Initiation factor</keyword>
<keyword evidence="4 5" id="KW-0648">Protein biosynthesis</keyword>
<dbReference type="GO" id="GO:0033290">
    <property type="term" value="C:eukaryotic 48S preinitiation complex"/>
    <property type="evidence" value="ECO:0007669"/>
    <property type="project" value="UniProtKB-UniRule"/>
</dbReference>
<dbReference type="InterPro" id="IPR024675">
    <property type="entry name" value="eIF3g_N"/>
</dbReference>
<evidence type="ECO:0000259" key="8">
    <source>
        <dbReference type="PROSITE" id="PS50102"/>
    </source>
</evidence>
<sequence length="279" mass="30373">MTTGDSAPQLPLPSVHANKNGTYTHTLYKLDDQGRKVQVKRILRIGRDMEVSKRAIEERKKWAKFGAAKHHGPGPDTETTRVDTELPLRLSTNPQQLDAMEPAAEEASRKLKDTAIKCRYCGGPHWSKECPSKDIIQSLQEATGLGGPGGDDAPSGTPGLGAGPSGSGRYVPPSLRDGTGAPRPGMEMGRRMDDTYAVRIANLPEDTTDADLIELARPFGHVVRSYLAKYDDGTCKGFAFVNFATMDMAERAIAKLHGYGYANLILTCEHSKPREPKPM</sequence>
<dbReference type="Proteomes" id="UP000054350">
    <property type="component" value="Unassembled WGS sequence"/>
</dbReference>
<dbReference type="PANTHER" id="PTHR10352">
    <property type="entry name" value="EUKARYOTIC TRANSLATION INITIATION FACTOR 3 SUBUNIT G"/>
    <property type="match status" value="1"/>
</dbReference>
<evidence type="ECO:0000256" key="3">
    <source>
        <dbReference type="ARBA" id="ARBA00022884"/>
    </source>
</evidence>